<dbReference type="AlphaFoldDB" id="A0AA40KW25"/>
<dbReference type="Pfam" id="PF06784">
    <property type="entry name" value="UPF0240"/>
    <property type="match status" value="1"/>
</dbReference>
<dbReference type="GO" id="GO:0005739">
    <property type="term" value="C:mitochondrion"/>
    <property type="evidence" value="ECO:0007669"/>
    <property type="project" value="TreeGrafter"/>
</dbReference>
<sequence>MGKVYSYITRPVRSFNIENRTARILEKKKPIPAPQYPSVKKQKEIVDKLKPDCKETLLKKNPELHDRLKSVFVQSKDPEITPTKQSDRPLPQDRSRYSLDEISKSIVPTRGKCTVNQIVEFISKHQENKTEYSIERISQDYKMDKKIVEHILQNFRLFHHLKEETPLMLDDKKKN</sequence>
<accession>A0AA40KW25</accession>
<evidence type="ECO:0000256" key="1">
    <source>
        <dbReference type="SAM" id="MobiDB-lite"/>
    </source>
</evidence>
<evidence type="ECO:0008006" key="4">
    <source>
        <dbReference type="Google" id="ProtNLM"/>
    </source>
</evidence>
<dbReference type="InterPro" id="IPR009622">
    <property type="entry name" value="NDUFAF4"/>
</dbReference>
<organism evidence="2 3">
    <name type="scientific">Melipona bicolor</name>
    <dbReference type="NCBI Taxonomy" id="60889"/>
    <lineage>
        <taxon>Eukaryota</taxon>
        <taxon>Metazoa</taxon>
        <taxon>Ecdysozoa</taxon>
        <taxon>Arthropoda</taxon>
        <taxon>Hexapoda</taxon>
        <taxon>Insecta</taxon>
        <taxon>Pterygota</taxon>
        <taxon>Neoptera</taxon>
        <taxon>Endopterygota</taxon>
        <taxon>Hymenoptera</taxon>
        <taxon>Apocrita</taxon>
        <taxon>Aculeata</taxon>
        <taxon>Apoidea</taxon>
        <taxon>Anthophila</taxon>
        <taxon>Apidae</taxon>
        <taxon>Melipona</taxon>
    </lineage>
</organism>
<reference evidence="2" key="1">
    <citation type="submission" date="2021-10" db="EMBL/GenBank/DDBJ databases">
        <title>Melipona bicolor Genome sequencing and assembly.</title>
        <authorList>
            <person name="Araujo N.S."/>
            <person name="Arias M.C."/>
        </authorList>
    </citation>
    <scope>NUCLEOTIDE SEQUENCE</scope>
    <source>
        <strain evidence="2">USP_2M_L1-L4_2017</strain>
        <tissue evidence="2">Whole body</tissue>
    </source>
</reference>
<feature type="compositionally biased region" description="Basic and acidic residues" evidence="1">
    <location>
        <begin position="85"/>
        <end position="94"/>
    </location>
</feature>
<protein>
    <recommendedName>
        <fullName evidence="4">Protein NDUFAF4 homolog</fullName>
    </recommendedName>
</protein>
<dbReference type="PANTHER" id="PTHR13338:SF4">
    <property type="entry name" value="NADH DEHYDROGENASE [UBIQUINONE] 1 ALPHA SUBCOMPLEX ASSEMBLY FACTOR 4"/>
    <property type="match status" value="1"/>
</dbReference>
<evidence type="ECO:0000313" key="3">
    <source>
        <dbReference type="Proteomes" id="UP001177670"/>
    </source>
</evidence>
<dbReference type="Proteomes" id="UP001177670">
    <property type="component" value="Unassembled WGS sequence"/>
</dbReference>
<keyword evidence="3" id="KW-1185">Reference proteome</keyword>
<proteinExistence type="predicted"/>
<comment type="caution">
    <text evidence="2">The sequence shown here is derived from an EMBL/GenBank/DDBJ whole genome shotgun (WGS) entry which is preliminary data.</text>
</comment>
<feature type="region of interest" description="Disordered" evidence="1">
    <location>
        <begin position="71"/>
        <end position="94"/>
    </location>
</feature>
<dbReference type="PANTHER" id="PTHR13338">
    <property type="entry name" value="UPF0240 PROTEIN"/>
    <property type="match status" value="1"/>
</dbReference>
<evidence type="ECO:0000313" key="2">
    <source>
        <dbReference type="EMBL" id="KAK1134971.1"/>
    </source>
</evidence>
<name>A0AA40KW25_9HYME</name>
<dbReference type="EMBL" id="JAHYIQ010000002">
    <property type="protein sequence ID" value="KAK1134971.1"/>
    <property type="molecule type" value="Genomic_DNA"/>
</dbReference>
<gene>
    <name evidence="2" type="ORF">K0M31_007737</name>
</gene>
<dbReference type="GO" id="GO:0032981">
    <property type="term" value="P:mitochondrial respiratory chain complex I assembly"/>
    <property type="evidence" value="ECO:0007669"/>
    <property type="project" value="InterPro"/>
</dbReference>